<proteinExistence type="predicted"/>
<accession>A0A8X9A694</accession>
<protein>
    <submittedName>
        <fullName evidence="1">Uncharacterized protein</fullName>
    </submittedName>
</protein>
<keyword evidence="2" id="KW-1185">Reference proteome</keyword>
<evidence type="ECO:0000313" key="1">
    <source>
        <dbReference type="EMBL" id="KAG6431282.1"/>
    </source>
</evidence>
<reference evidence="1" key="1">
    <citation type="submission" date="2018-01" db="EMBL/GenBank/DDBJ databases">
        <authorList>
            <person name="Mao J.F."/>
        </authorList>
    </citation>
    <scope>NUCLEOTIDE SEQUENCE</scope>
    <source>
        <strain evidence="1">Huo1</strain>
        <tissue evidence="1">Leaf</tissue>
    </source>
</reference>
<comment type="caution">
    <text evidence="1">The sequence shown here is derived from an EMBL/GenBank/DDBJ whole genome shotgun (WGS) entry which is preliminary data.</text>
</comment>
<gene>
    <name evidence="1" type="ORF">SASPL_109360</name>
</gene>
<evidence type="ECO:0000313" key="2">
    <source>
        <dbReference type="Proteomes" id="UP000298416"/>
    </source>
</evidence>
<dbReference type="EMBL" id="PNBA02000003">
    <property type="protein sequence ID" value="KAG6431282.1"/>
    <property type="molecule type" value="Genomic_DNA"/>
</dbReference>
<dbReference type="Proteomes" id="UP000298416">
    <property type="component" value="Unassembled WGS sequence"/>
</dbReference>
<dbReference type="PANTHER" id="PTHR34463">
    <property type="entry name" value="GLYCINE-RICH PROTEIN"/>
    <property type="match status" value="1"/>
</dbReference>
<dbReference type="PANTHER" id="PTHR34463:SF12">
    <property type="entry name" value="GLYCINE-RICH PROTEIN"/>
    <property type="match status" value="1"/>
</dbReference>
<dbReference type="AlphaFoldDB" id="A0A8X9A694"/>
<reference evidence="1" key="2">
    <citation type="submission" date="2020-08" db="EMBL/GenBank/DDBJ databases">
        <title>Plant Genome Project.</title>
        <authorList>
            <person name="Zhang R.-G."/>
        </authorList>
    </citation>
    <scope>NUCLEOTIDE SEQUENCE</scope>
    <source>
        <strain evidence="1">Huo1</strain>
        <tissue evidence="1">Leaf</tissue>
    </source>
</reference>
<name>A0A8X9A694_SALSN</name>
<sequence length="148" mass="14254">MAMHVQSKKVDRFGSKVIEREREREMAKLYAIVLIALAIVHASARDVPNDNTKPIEKETVVKTAYAPAAHGVGDEKNFIAYGGGVGGWAGIGYAGGIPLIGGASGIGGVGGLGGLGGIGGAAGGLGGVGGAAGAGGVGGIGVGGHVVP</sequence>
<organism evidence="1">
    <name type="scientific">Salvia splendens</name>
    <name type="common">Scarlet sage</name>
    <dbReference type="NCBI Taxonomy" id="180675"/>
    <lineage>
        <taxon>Eukaryota</taxon>
        <taxon>Viridiplantae</taxon>
        <taxon>Streptophyta</taxon>
        <taxon>Embryophyta</taxon>
        <taxon>Tracheophyta</taxon>
        <taxon>Spermatophyta</taxon>
        <taxon>Magnoliopsida</taxon>
        <taxon>eudicotyledons</taxon>
        <taxon>Gunneridae</taxon>
        <taxon>Pentapetalae</taxon>
        <taxon>asterids</taxon>
        <taxon>lamiids</taxon>
        <taxon>Lamiales</taxon>
        <taxon>Lamiaceae</taxon>
        <taxon>Nepetoideae</taxon>
        <taxon>Mentheae</taxon>
        <taxon>Salviinae</taxon>
        <taxon>Salvia</taxon>
        <taxon>Salvia subgen. Calosphace</taxon>
        <taxon>core Calosphace</taxon>
    </lineage>
</organism>